<feature type="region of interest" description="Disordered" evidence="1">
    <location>
        <begin position="272"/>
        <end position="341"/>
    </location>
</feature>
<evidence type="ECO:0008006" key="4">
    <source>
        <dbReference type="Google" id="ProtNLM"/>
    </source>
</evidence>
<dbReference type="AlphaFoldDB" id="U4LKK1"/>
<feature type="region of interest" description="Disordered" evidence="1">
    <location>
        <begin position="183"/>
        <end position="257"/>
    </location>
</feature>
<feature type="region of interest" description="Disordered" evidence="1">
    <location>
        <begin position="422"/>
        <end position="453"/>
    </location>
</feature>
<organism evidence="2 3">
    <name type="scientific">Pyronema omphalodes (strain CBS 100304)</name>
    <name type="common">Pyronema confluens</name>
    <dbReference type="NCBI Taxonomy" id="1076935"/>
    <lineage>
        <taxon>Eukaryota</taxon>
        <taxon>Fungi</taxon>
        <taxon>Dikarya</taxon>
        <taxon>Ascomycota</taxon>
        <taxon>Pezizomycotina</taxon>
        <taxon>Pezizomycetes</taxon>
        <taxon>Pezizales</taxon>
        <taxon>Pyronemataceae</taxon>
        <taxon>Pyronema</taxon>
    </lineage>
</organism>
<dbReference type="EMBL" id="HF935724">
    <property type="protein sequence ID" value="CCX32107.1"/>
    <property type="molecule type" value="Genomic_DNA"/>
</dbReference>
<accession>U4LKK1</accession>
<sequence>MFSNHGASIYQNTFMHTISSSNGHNTPVRVARPLSTSSHIMECPQADCIAFALNGVCHKNFCRYRHLPYSSFSRDCRYWVESGGTRCANQEKGNPCTFRHEGTHRQRSRSRLQEQQRQTYVAPSLLQAVHTSVTYPASAIGISSPVNVYINPGTQFGRTGNDQTDSRLPAMLRNYKTPLREQYRDQRRRNSDAKELTPNYHSPESRFRYNGSTSKFNTDSITITVSDPDDSSMEDAGPKSSRAVKSNPVIDSKAQNLREKLLLDKKMKEMKEKAREAVMNAPFKRASPSNAPSSISSTDSLGSHDFEVDGRSTPPSSPEKEDIPHQGRKRKRQHDPEDQLTVEMVREFLERLSRTRSLSLKRVNNKDNIGRDTKKVDFQREVLEDLCRPEGYVCPASQDQAMADKIHVWVLARIEARIGELEKELSKSEPSDEEDEVDYGDWNEEEEEKERAKLEEEARSYVFKGIVVGEDI</sequence>
<evidence type="ECO:0000313" key="3">
    <source>
        <dbReference type="Proteomes" id="UP000018144"/>
    </source>
</evidence>
<evidence type="ECO:0000313" key="2">
    <source>
        <dbReference type="EMBL" id="CCX32107.1"/>
    </source>
</evidence>
<protein>
    <recommendedName>
        <fullName evidence="4">C3H1-type domain-containing protein</fullName>
    </recommendedName>
</protein>
<feature type="compositionally biased region" description="Low complexity" evidence="1">
    <location>
        <begin position="286"/>
        <end position="300"/>
    </location>
</feature>
<proteinExistence type="predicted"/>
<name>U4LKK1_PYROM</name>
<keyword evidence="3" id="KW-1185">Reference proteome</keyword>
<feature type="compositionally biased region" description="Acidic residues" evidence="1">
    <location>
        <begin position="431"/>
        <end position="448"/>
    </location>
</feature>
<gene>
    <name evidence="2" type="ORF">PCON_12377</name>
</gene>
<dbReference type="OrthoDB" id="10405736at2759"/>
<reference evidence="2 3" key="1">
    <citation type="journal article" date="2013" name="PLoS Genet.">
        <title>The genome and development-dependent transcriptomes of Pyronema confluens: a window into fungal evolution.</title>
        <authorList>
            <person name="Traeger S."/>
            <person name="Altegoer F."/>
            <person name="Freitag M."/>
            <person name="Gabaldon T."/>
            <person name="Kempken F."/>
            <person name="Kumar A."/>
            <person name="Marcet-Houben M."/>
            <person name="Poggeler S."/>
            <person name="Stajich J.E."/>
            <person name="Nowrousian M."/>
        </authorList>
    </citation>
    <scope>NUCLEOTIDE SEQUENCE [LARGE SCALE GENOMIC DNA]</scope>
    <source>
        <strain evidence="3">CBS 100304</strain>
        <tissue evidence="2">Vegetative mycelium</tissue>
    </source>
</reference>
<feature type="compositionally biased region" description="Polar residues" evidence="1">
    <location>
        <begin position="210"/>
        <end position="225"/>
    </location>
</feature>
<feature type="compositionally biased region" description="Basic and acidic residues" evidence="1">
    <location>
        <begin position="183"/>
        <end position="195"/>
    </location>
</feature>
<evidence type="ECO:0000256" key="1">
    <source>
        <dbReference type="SAM" id="MobiDB-lite"/>
    </source>
</evidence>
<dbReference type="Proteomes" id="UP000018144">
    <property type="component" value="Unassembled WGS sequence"/>
</dbReference>